<gene>
    <name evidence="2" type="ORF">HF577_36450</name>
</gene>
<keyword evidence="1" id="KW-0472">Membrane</keyword>
<dbReference type="Proteomes" id="UP001296706">
    <property type="component" value="Unassembled WGS sequence"/>
</dbReference>
<reference evidence="2 3" key="1">
    <citation type="submission" date="2020-04" db="EMBL/GenBank/DDBJ databases">
        <authorList>
            <person name="Klaysubun C."/>
            <person name="Duangmal K."/>
            <person name="Lipun K."/>
        </authorList>
    </citation>
    <scope>NUCLEOTIDE SEQUENCE [LARGE SCALE GENOMIC DNA]</scope>
    <source>
        <strain evidence="2 3">JCM 11839</strain>
    </source>
</reference>
<name>A0ABX1RSP5_9PSEU</name>
<evidence type="ECO:0000256" key="1">
    <source>
        <dbReference type="SAM" id="Phobius"/>
    </source>
</evidence>
<keyword evidence="1" id="KW-1133">Transmembrane helix</keyword>
<proteinExistence type="predicted"/>
<comment type="caution">
    <text evidence="2">The sequence shown here is derived from an EMBL/GenBank/DDBJ whole genome shotgun (WGS) entry which is preliminary data.</text>
</comment>
<dbReference type="PANTHER" id="PTHR36974">
    <property type="entry name" value="MEMBRANE PROTEIN-RELATED"/>
    <property type="match status" value="1"/>
</dbReference>
<feature type="transmembrane region" description="Helical" evidence="1">
    <location>
        <begin position="45"/>
        <end position="62"/>
    </location>
</feature>
<keyword evidence="1" id="KW-0812">Transmembrane</keyword>
<keyword evidence="3" id="KW-1185">Reference proteome</keyword>
<dbReference type="PANTHER" id="PTHR36974:SF1">
    <property type="entry name" value="DOXX FAMILY MEMBRANE PROTEIN"/>
    <property type="match status" value="1"/>
</dbReference>
<sequence>MRARERHAAVGLATLLTTAGALHFAVPRCFDAIVPGWVPGSPRSWTLVSGAVELGVAAAVAVPRTRRLGGLAAAGLFAAVFPANVQMAIDWRHRSPRERAIAYGRLPLQVPLVLWALRVRRDAL</sequence>
<evidence type="ECO:0000313" key="2">
    <source>
        <dbReference type="EMBL" id="NMH82564.1"/>
    </source>
</evidence>
<accession>A0ABX1RSP5</accession>
<dbReference type="RefSeq" id="WP_169400554.1">
    <property type="nucleotide sequence ID" value="NZ_BAAAJH010000012.1"/>
</dbReference>
<evidence type="ECO:0008006" key="4">
    <source>
        <dbReference type="Google" id="ProtNLM"/>
    </source>
</evidence>
<evidence type="ECO:0000313" key="3">
    <source>
        <dbReference type="Proteomes" id="UP001296706"/>
    </source>
</evidence>
<organism evidence="2 3">
    <name type="scientific">Pseudonocardia xinjiangensis</name>
    <dbReference type="NCBI Taxonomy" id="75289"/>
    <lineage>
        <taxon>Bacteria</taxon>
        <taxon>Bacillati</taxon>
        <taxon>Actinomycetota</taxon>
        <taxon>Actinomycetes</taxon>
        <taxon>Pseudonocardiales</taxon>
        <taxon>Pseudonocardiaceae</taxon>
        <taxon>Pseudonocardia</taxon>
    </lineage>
</organism>
<protein>
    <recommendedName>
        <fullName evidence="4">DoxX-like protein</fullName>
    </recommendedName>
</protein>
<feature type="transmembrane region" description="Helical" evidence="1">
    <location>
        <begin position="69"/>
        <end position="89"/>
    </location>
</feature>
<dbReference type="EMBL" id="JAAXKY010000256">
    <property type="protein sequence ID" value="NMH82564.1"/>
    <property type="molecule type" value="Genomic_DNA"/>
</dbReference>